<evidence type="ECO:0000256" key="5">
    <source>
        <dbReference type="ARBA" id="ARBA00022729"/>
    </source>
</evidence>
<dbReference type="GO" id="GO:0015344">
    <property type="term" value="F:siderophore uptake transmembrane transporter activity"/>
    <property type="evidence" value="ECO:0007669"/>
    <property type="project" value="TreeGrafter"/>
</dbReference>
<keyword evidence="3" id="KW-1134">Transmembrane beta strand</keyword>
<gene>
    <name evidence="10" type="ORF">AVDCRST_MAG56-4720</name>
</gene>
<keyword evidence="5 8" id="KW-0732">Signal</keyword>
<dbReference type="PANTHER" id="PTHR30069:SF29">
    <property type="entry name" value="HEMOGLOBIN AND HEMOGLOBIN-HAPTOGLOBIN-BINDING PROTEIN 1-RELATED"/>
    <property type="match status" value="1"/>
</dbReference>
<dbReference type="PANTHER" id="PTHR30069">
    <property type="entry name" value="TONB-DEPENDENT OUTER MEMBRANE RECEPTOR"/>
    <property type="match status" value="1"/>
</dbReference>
<feature type="domain" description="TonB-dependent receptor plug" evidence="9">
    <location>
        <begin position="139"/>
        <end position="214"/>
    </location>
</feature>
<dbReference type="EMBL" id="CADCTQ010000390">
    <property type="protein sequence ID" value="CAA9292237.1"/>
    <property type="molecule type" value="Genomic_DNA"/>
</dbReference>
<dbReference type="InterPro" id="IPR012910">
    <property type="entry name" value="Plug_dom"/>
</dbReference>
<keyword evidence="4" id="KW-0812">Transmembrane</keyword>
<organism evidence="10">
    <name type="scientific">uncultured Cytophagales bacterium</name>
    <dbReference type="NCBI Taxonomy" id="158755"/>
    <lineage>
        <taxon>Bacteria</taxon>
        <taxon>Pseudomonadati</taxon>
        <taxon>Bacteroidota</taxon>
        <taxon>Sphingobacteriia</taxon>
        <taxon>Sphingobacteriales</taxon>
        <taxon>environmental samples</taxon>
    </lineage>
</organism>
<dbReference type="SUPFAM" id="SSF56935">
    <property type="entry name" value="Porins"/>
    <property type="match status" value="1"/>
</dbReference>
<comment type="subcellular location">
    <subcellularLocation>
        <location evidence="1">Cell outer membrane</location>
        <topology evidence="1">Multi-pass membrane protein</topology>
    </subcellularLocation>
</comment>
<dbReference type="Gene3D" id="2.40.170.20">
    <property type="entry name" value="TonB-dependent receptor, beta-barrel domain"/>
    <property type="match status" value="1"/>
</dbReference>
<keyword evidence="7" id="KW-0998">Cell outer membrane</keyword>
<evidence type="ECO:0000256" key="4">
    <source>
        <dbReference type="ARBA" id="ARBA00022692"/>
    </source>
</evidence>
<dbReference type="AlphaFoldDB" id="A0A6J4JZY6"/>
<keyword evidence="10" id="KW-0675">Receptor</keyword>
<evidence type="ECO:0000256" key="6">
    <source>
        <dbReference type="ARBA" id="ARBA00023136"/>
    </source>
</evidence>
<evidence type="ECO:0000256" key="8">
    <source>
        <dbReference type="SAM" id="SignalP"/>
    </source>
</evidence>
<dbReference type="GO" id="GO:0009279">
    <property type="term" value="C:cell outer membrane"/>
    <property type="evidence" value="ECO:0007669"/>
    <property type="project" value="UniProtKB-SubCell"/>
</dbReference>
<accession>A0A6J4JZY6</accession>
<evidence type="ECO:0000256" key="7">
    <source>
        <dbReference type="ARBA" id="ARBA00023237"/>
    </source>
</evidence>
<dbReference type="SUPFAM" id="SSF49464">
    <property type="entry name" value="Carboxypeptidase regulatory domain-like"/>
    <property type="match status" value="1"/>
</dbReference>
<dbReference type="Gene3D" id="2.170.130.10">
    <property type="entry name" value="TonB-dependent receptor, plug domain"/>
    <property type="match status" value="1"/>
</dbReference>
<evidence type="ECO:0000256" key="3">
    <source>
        <dbReference type="ARBA" id="ARBA00022452"/>
    </source>
</evidence>
<dbReference type="InterPro" id="IPR037066">
    <property type="entry name" value="Plug_dom_sf"/>
</dbReference>
<dbReference type="Gene3D" id="2.60.40.1120">
    <property type="entry name" value="Carboxypeptidase-like, regulatory domain"/>
    <property type="match status" value="1"/>
</dbReference>
<feature type="chain" id="PRO_5026932271" evidence="8">
    <location>
        <begin position="21"/>
        <end position="785"/>
    </location>
</feature>
<feature type="signal peptide" evidence="8">
    <location>
        <begin position="1"/>
        <end position="20"/>
    </location>
</feature>
<evidence type="ECO:0000256" key="1">
    <source>
        <dbReference type="ARBA" id="ARBA00004571"/>
    </source>
</evidence>
<dbReference type="InterPro" id="IPR008969">
    <property type="entry name" value="CarboxyPept-like_regulatory"/>
</dbReference>
<evidence type="ECO:0000259" key="9">
    <source>
        <dbReference type="Pfam" id="PF07715"/>
    </source>
</evidence>
<proteinExistence type="predicted"/>
<sequence>MRLIRLLLPLAFLIPASLPAQTISGYVTDSTSGEALVGAALYETGSQRGTVTNKYGFYSLSLPRATGQLAVSYIGYKTATFNLQAGRDTVLHVHLAGAAQALPEVTVTDKLGQQEAPLGLLNLPVERLKSVPVLFGEPDLIKALALTPGVSIGLEGTSGLLVRGGTQDQNLILLDEATVYNVSHLFGLVSSINPDAIKNVDLYKAGFPARYGGRLSSVLDITMKEGNNQARKGEWSIGLVSSRFLREGPLTKKLRNRTSYLFSARAFYLGLFTLPGYLAYKLGGGERFVSYWMYDANLKVNHKFRDGGQLFLSFYRGHDFYRAGEGDAKQRSEFGLDWGNTTATARYVRPLSSKLFFRSVLTRSSYQYGIDIAGFTRQDDKMVRDNFFASRPGIRDWTVKTGLDYFPAANHQVRVGLEGTNHRYQPANIRTSYPVAPQQLARINAPIPASEGVVFVEDEVRATPWLRTNLGVRGTLFNVEGKNYTFVEPRVTANVLLPRAFALKGAYSQMRQPVHLLVNSGLGLPNDIWVPATRRVPPQYSRQVSVGVTKTLPGQSLELSLEAYHKEMRGLIDYKDGVNYLTNLDETWQETVEKDGTGEAYGLEVFINKTKGRLNGWLAYTLAWNNRQFSTINGGNPYPAPFDRRHNVALTGTFEITPRVNVAANWVYQSGAPVTVPVAVREDFEAGFPVFIYRERNNYRMPAYHRFDVTFNFTHTTRRGRLATWSVGVYNLYNRANPFYMDVRHLVIPKNPGTFGAGYLGVNNTLRVGSFLPVLPFVSYTKKIK</sequence>
<evidence type="ECO:0000256" key="2">
    <source>
        <dbReference type="ARBA" id="ARBA00022448"/>
    </source>
</evidence>
<dbReference type="InterPro" id="IPR036942">
    <property type="entry name" value="Beta-barrel_TonB_sf"/>
</dbReference>
<reference evidence="10" key="1">
    <citation type="submission" date="2020-02" db="EMBL/GenBank/DDBJ databases">
        <authorList>
            <person name="Meier V. D."/>
        </authorList>
    </citation>
    <scope>NUCLEOTIDE SEQUENCE</scope>
    <source>
        <strain evidence="10">AVDCRST_MAG56</strain>
    </source>
</reference>
<dbReference type="InterPro" id="IPR039426">
    <property type="entry name" value="TonB-dep_rcpt-like"/>
</dbReference>
<evidence type="ECO:0000313" key="10">
    <source>
        <dbReference type="EMBL" id="CAA9292237.1"/>
    </source>
</evidence>
<name>A0A6J4JZY6_9SPHI</name>
<dbReference type="Pfam" id="PF13715">
    <property type="entry name" value="CarbopepD_reg_2"/>
    <property type="match status" value="1"/>
</dbReference>
<protein>
    <submittedName>
        <fullName evidence="10">TonB-dependent receptor</fullName>
    </submittedName>
</protein>
<dbReference type="GO" id="GO:0044718">
    <property type="term" value="P:siderophore transmembrane transport"/>
    <property type="evidence" value="ECO:0007669"/>
    <property type="project" value="TreeGrafter"/>
</dbReference>
<keyword evidence="2" id="KW-0813">Transport</keyword>
<keyword evidence="6" id="KW-0472">Membrane</keyword>
<dbReference type="Pfam" id="PF07715">
    <property type="entry name" value="Plug"/>
    <property type="match status" value="1"/>
</dbReference>